<proteinExistence type="predicted"/>
<dbReference type="EMBL" id="FNEN01000038">
    <property type="protein sequence ID" value="SDJ33642.1"/>
    <property type="molecule type" value="Genomic_DNA"/>
</dbReference>
<accession>A0A1G8SWI4</accession>
<sequence length="108" mass="12769">MGGDYNKKNKPMTKTQKLIYSMLCPFIVGFVVYLINLIEGEPFQLEVALPIMIGVSIPQWVGIWFLHDFYWRKSSNKEGYEKKNQGLRYTTFWLFIISIVLFIILYFS</sequence>
<name>A0A1G8SWI4_9BACI</name>
<gene>
    <name evidence="2" type="ORF">SAMN04488123_1386</name>
</gene>
<dbReference type="RefSeq" id="WP_090400326.1">
    <property type="nucleotide sequence ID" value="NZ_FNEN01000038.1"/>
</dbReference>
<evidence type="ECO:0000313" key="2">
    <source>
        <dbReference type="EMBL" id="SDJ33642.1"/>
    </source>
</evidence>
<feature type="transmembrane region" description="Helical" evidence="1">
    <location>
        <begin position="87"/>
        <end position="107"/>
    </location>
</feature>
<dbReference type="Proteomes" id="UP000198853">
    <property type="component" value="Unassembled WGS sequence"/>
</dbReference>
<dbReference type="AlphaFoldDB" id="A0A1G8SWI4"/>
<reference evidence="2 3" key="1">
    <citation type="submission" date="2016-10" db="EMBL/GenBank/DDBJ databases">
        <authorList>
            <person name="de Groot N.N."/>
        </authorList>
    </citation>
    <scope>NUCLEOTIDE SEQUENCE [LARGE SCALE GENOMIC DNA]</scope>
    <source>
        <strain evidence="2 3">DSM 21771</strain>
    </source>
</reference>
<organism evidence="2 3">
    <name type="scientific">Natribacillus halophilus</name>
    <dbReference type="NCBI Taxonomy" id="549003"/>
    <lineage>
        <taxon>Bacteria</taxon>
        <taxon>Bacillati</taxon>
        <taxon>Bacillota</taxon>
        <taxon>Bacilli</taxon>
        <taxon>Bacillales</taxon>
        <taxon>Bacillaceae</taxon>
        <taxon>Natribacillus</taxon>
    </lineage>
</organism>
<keyword evidence="1" id="KW-0812">Transmembrane</keyword>
<evidence type="ECO:0000313" key="3">
    <source>
        <dbReference type="Proteomes" id="UP000198853"/>
    </source>
</evidence>
<keyword evidence="1" id="KW-1133">Transmembrane helix</keyword>
<protein>
    <submittedName>
        <fullName evidence="2">Uncharacterized protein</fullName>
    </submittedName>
</protein>
<keyword evidence="3" id="KW-1185">Reference proteome</keyword>
<keyword evidence="1" id="KW-0472">Membrane</keyword>
<evidence type="ECO:0000256" key="1">
    <source>
        <dbReference type="SAM" id="Phobius"/>
    </source>
</evidence>
<feature type="transmembrane region" description="Helical" evidence="1">
    <location>
        <begin position="18"/>
        <end position="35"/>
    </location>
</feature>
<feature type="transmembrane region" description="Helical" evidence="1">
    <location>
        <begin position="47"/>
        <end position="66"/>
    </location>
</feature>